<evidence type="ECO:0000256" key="10">
    <source>
        <dbReference type="ARBA" id="ARBA00023136"/>
    </source>
</evidence>
<feature type="domain" description="Tyrosine-protein phosphatase" evidence="14">
    <location>
        <begin position="23"/>
        <end position="164"/>
    </location>
</feature>
<reference evidence="16" key="1">
    <citation type="submission" date="2021-01" db="EMBL/GenBank/DDBJ databases">
        <title>A chromosome-scale assembly of European eel, Anguilla anguilla.</title>
        <authorList>
            <person name="Henkel C."/>
            <person name="Jong-Raadsen S.A."/>
            <person name="Dufour S."/>
            <person name="Weltzien F.-A."/>
            <person name="Palstra A.P."/>
            <person name="Pelster B."/>
            <person name="Spaink H.P."/>
            <person name="Van Den Thillart G.E."/>
            <person name="Jansen H."/>
            <person name="Zahm M."/>
            <person name="Klopp C."/>
            <person name="Cedric C."/>
            <person name="Louis A."/>
            <person name="Berthelot C."/>
            <person name="Parey E."/>
            <person name="Roest Crollius H."/>
            <person name="Montfort J."/>
            <person name="Robinson-Rechavi M."/>
            <person name="Bucao C."/>
            <person name="Bouchez O."/>
            <person name="Gislard M."/>
            <person name="Lluch J."/>
            <person name="Milhes M."/>
            <person name="Lampietro C."/>
            <person name="Lopez Roques C."/>
            <person name="Donnadieu C."/>
            <person name="Braasch I."/>
            <person name="Desvignes T."/>
            <person name="Postlethwait J."/>
            <person name="Bobe J."/>
            <person name="Guiguen Y."/>
            <person name="Dirks R."/>
        </authorList>
    </citation>
    <scope>NUCLEOTIDE SEQUENCE</scope>
    <source>
        <strain evidence="16">Tag_6206</strain>
        <tissue evidence="16">Liver</tissue>
    </source>
</reference>
<dbReference type="InterPro" id="IPR029021">
    <property type="entry name" value="Prot-tyrosine_phosphatase-like"/>
</dbReference>
<evidence type="ECO:0000256" key="9">
    <source>
        <dbReference type="ARBA" id="ARBA00023128"/>
    </source>
</evidence>
<dbReference type="GO" id="GO:0004722">
    <property type="term" value="F:protein serine/threonine phosphatase activity"/>
    <property type="evidence" value="ECO:0007669"/>
    <property type="project" value="UniProtKB-EC"/>
</dbReference>
<proteinExistence type="inferred from homology"/>
<evidence type="ECO:0000256" key="5">
    <source>
        <dbReference type="ARBA" id="ARBA00022490"/>
    </source>
</evidence>
<dbReference type="GO" id="GO:0004725">
    <property type="term" value="F:protein tyrosine phosphatase activity"/>
    <property type="evidence" value="ECO:0007669"/>
    <property type="project" value="TreeGrafter"/>
</dbReference>
<dbReference type="EMBL" id="JAFIRN010000010">
    <property type="protein sequence ID" value="KAG5840253.1"/>
    <property type="molecule type" value="Genomic_DNA"/>
</dbReference>
<dbReference type="FunFam" id="3.90.190.10:FF:000049">
    <property type="entry name" value="Dual specificity protein phosphatase 14"/>
    <property type="match status" value="1"/>
</dbReference>
<keyword evidence="8" id="KW-0904">Protein phosphatase</keyword>
<evidence type="ECO:0000256" key="13">
    <source>
        <dbReference type="ARBA" id="ARBA00048336"/>
    </source>
</evidence>
<keyword evidence="10" id="KW-0472">Membrane</keyword>
<dbReference type="PANTHER" id="PTHR46495">
    <property type="entry name" value="DUAL SPECIFICITY PROTEIN PHOSPHATASE 21"/>
    <property type="match status" value="1"/>
</dbReference>
<dbReference type="PANTHER" id="PTHR46495:SF1">
    <property type="entry name" value="DUAL SPECIFICITY PHOSPHATASE 21"/>
    <property type="match status" value="1"/>
</dbReference>
<evidence type="ECO:0000313" key="17">
    <source>
        <dbReference type="Proteomes" id="UP001044222"/>
    </source>
</evidence>
<dbReference type="PROSITE" id="PS00383">
    <property type="entry name" value="TYR_PHOSPHATASE_1"/>
    <property type="match status" value="1"/>
</dbReference>
<comment type="subcellular location">
    <subcellularLocation>
        <location evidence="2">Cytoplasm</location>
    </subcellularLocation>
    <subcellularLocation>
        <location evidence="3">Mitochondrion inner membrane</location>
        <topology evidence="3">Peripheral membrane protein</topology>
    </subcellularLocation>
    <subcellularLocation>
        <location evidence="1">Nucleus</location>
    </subcellularLocation>
</comment>
<evidence type="ECO:0000256" key="1">
    <source>
        <dbReference type="ARBA" id="ARBA00004123"/>
    </source>
</evidence>
<organism evidence="16 17">
    <name type="scientific">Anguilla anguilla</name>
    <name type="common">European freshwater eel</name>
    <name type="synonym">Muraena anguilla</name>
    <dbReference type="NCBI Taxonomy" id="7936"/>
    <lineage>
        <taxon>Eukaryota</taxon>
        <taxon>Metazoa</taxon>
        <taxon>Chordata</taxon>
        <taxon>Craniata</taxon>
        <taxon>Vertebrata</taxon>
        <taxon>Euteleostomi</taxon>
        <taxon>Actinopterygii</taxon>
        <taxon>Neopterygii</taxon>
        <taxon>Teleostei</taxon>
        <taxon>Anguilliformes</taxon>
        <taxon>Anguillidae</taxon>
        <taxon>Anguilla</taxon>
    </lineage>
</organism>
<dbReference type="InterPro" id="IPR020422">
    <property type="entry name" value="TYR_PHOSPHATASE_DUAL_dom"/>
</dbReference>
<dbReference type="GO" id="GO:0017017">
    <property type="term" value="F:MAP kinase tyrosine/serine/threonine phosphatase activity"/>
    <property type="evidence" value="ECO:0007669"/>
    <property type="project" value="InterPro"/>
</dbReference>
<dbReference type="Proteomes" id="UP001044222">
    <property type="component" value="Chromosome 10"/>
</dbReference>
<comment type="catalytic activity">
    <reaction evidence="12">
        <text>O-phospho-L-seryl-[protein] + H2O = L-seryl-[protein] + phosphate</text>
        <dbReference type="Rhea" id="RHEA:20629"/>
        <dbReference type="Rhea" id="RHEA-COMP:9863"/>
        <dbReference type="Rhea" id="RHEA-COMP:11604"/>
        <dbReference type="ChEBI" id="CHEBI:15377"/>
        <dbReference type="ChEBI" id="CHEBI:29999"/>
        <dbReference type="ChEBI" id="CHEBI:43474"/>
        <dbReference type="ChEBI" id="CHEBI:83421"/>
        <dbReference type="EC" id="3.1.3.16"/>
    </reaction>
</comment>
<dbReference type="InterPro" id="IPR020420">
    <property type="entry name" value="Atypical_DUSP_subfamB"/>
</dbReference>
<keyword evidence="17" id="KW-1185">Reference proteome</keyword>
<keyword evidence="5" id="KW-0963">Cytoplasm</keyword>
<keyword evidence="9" id="KW-0496">Mitochondrion</keyword>
<name>A0A9D3RRH3_ANGAN</name>
<evidence type="ECO:0000256" key="8">
    <source>
        <dbReference type="ARBA" id="ARBA00022912"/>
    </source>
</evidence>
<gene>
    <name evidence="16" type="ORF">ANANG_G00186850</name>
</gene>
<keyword evidence="6" id="KW-0999">Mitochondrion inner membrane</keyword>
<keyword evidence="7" id="KW-0378">Hydrolase</keyword>
<dbReference type="GO" id="GO:0005743">
    <property type="term" value="C:mitochondrial inner membrane"/>
    <property type="evidence" value="ECO:0007669"/>
    <property type="project" value="UniProtKB-SubCell"/>
</dbReference>
<dbReference type="PRINTS" id="PR01910">
    <property type="entry name" value="ADSPHPHTASEB"/>
</dbReference>
<dbReference type="SMART" id="SM00195">
    <property type="entry name" value="DSPc"/>
    <property type="match status" value="1"/>
</dbReference>
<dbReference type="GO" id="GO:0005634">
    <property type="term" value="C:nucleus"/>
    <property type="evidence" value="ECO:0007669"/>
    <property type="project" value="UniProtKB-SubCell"/>
</dbReference>
<dbReference type="InterPro" id="IPR000387">
    <property type="entry name" value="Tyr_Pase_dom"/>
</dbReference>
<comment type="caution">
    <text evidence="16">The sequence shown here is derived from an EMBL/GenBank/DDBJ whole genome shotgun (WGS) entry which is preliminary data.</text>
</comment>
<comment type="similarity">
    <text evidence="4">Belongs to the protein-tyrosine phosphatase family. Non-receptor class dual specificity subfamily.</text>
</comment>
<dbReference type="Pfam" id="PF00782">
    <property type="entry name" value="DSPc"/>
    <property type="match status" value="1"/>
</dbReference>
<evidence type="ECO:0000256" key="2">
    <source>
        <dbReference type="ARBA" id="ARBA00004496"/>
    </source>
</evidence>
<evidence type="ECO:0000256" key="3">
    <source>
        <dbReference type="ARBA" id="ARBA00004637"/>
    </source>
</evidence>
<protein>
    <recommendedName>
        <fullName evidence="18">Protein-tyrosine-phosphatase</fullName>
    </recommendedName>
</protein>
<dbReference type="PROSITE" id="PS50054">
    <property type="entry name" value="TYR_PHOSPHATASE_DUAL"/>
    <property type="match status" value="1"/>
</dbReference>
<comment type="catalytic activity">
    <reaction evidence="13">
        <text>O-phospho-L-threonyl-[protein] + H2O = L-threonyl-[protein] + phosphate</text>
        <dbReference type="Rhea" id="RHEA:47004"/>
        <dbReference type="Rhea" id="RHEA-COMP:11060"/>
        <dbReference type="Rhea" id="RHEA-COMP:11605"/>
        <dbReference type="ChEBI" id="CHEBI:15377"/>
        <dbReference type="ChEBI" id="CHEBI:30013"/>
        <dbReference type="ChEBI" id="CHEBI:43474"/>
        <dbReference type="ChEBI" id="CHEBI:61977"/>
        <dbReference type="EC" id="3.1.3.16"/>
    </reaction>
</comment>
<evidence type="ECO:0000313" key="16">
    <source>
        <dbReference type="EMBL" id="KAG5840253.1"/>
    </source>
</evidence>
<evidence type="ECO:0008006" key="18">
    <source>
        <dbReference type="Google" id="ProtNLM"/>
    </source>
</evidence>
<dbReference type="PRINTS" id="PR01908">
    <property type="entry name" value="ADSPHPHTASE"/>
</dbReference>
<evidence type="ECO:0000256" key="11">
    <source>
        <dbReference type="ARBA" id="ARBA00023242"/>
    </source>
</evidence>
<accession>A0A9D3RRH3</accession>
<dbReference type="Gene3D" id="3.90.190.10">
    <property type="entry name" value="Protein tyrosine phosphatase superfamily"/>
    <property type="match status" value="1"/>
</dbReference>
<evidence type="ECO:0000256" key="4">
    <source>
        <dbReference type="ARBA" id="ARBA00008601"/>
    </source>
</evidence>
<evidence type="ECO:0000259" key="15">
    <source>
        <dbReference type="PROSITE" id="PS50056"/>
    </source>
</evidence>
<keyword evidence="11" id="KW-0539">Nucleus</keyword>
<evidence type="ECO:0000256" key="12">
    <source>
        <dbReference type="ARBA" id="ARBA00047761"/>
    </source>
</evidence>
<evidence type="ECO:0000259" key="14">
    <source>
        <dbReference type="PROSITE" id="PS50054"/>
    </source>
</evidence>
<dbReference type="SUPFAM" id="SSF52799">
    <property type="entry name" value="(Phosphotyrosine protein) phosphatases II"/>
    <property type="match status" value="1"/>
</dbReference>
<sequence length="192" mass="21385">MNADNVPDVNDAPRLQITPRVAGLGKITEHLYLSSGKAANDSSMVRGFKITCIINATENVTNIPIPAVEYVRVPVADSPLSQLSDHFDSVADKIHRVHEQQGRVLVHCNAGISRSATLCLAYLMKHRSMTLADAHDWVRSRRPIIRPNSGFWKQLIDYEYKLHGSGTVRMISSPVGEIPDVYEKETRNLIPC</sequence>
<dbReference type="PROSITE" id="PS50056">
    <property type="entry name" value="TYR_PHOSPHATASE_2"/>
    <property type="match status" value="1"/>
</dbReference>
<evidence type="ECO:0000256" key="7">
    <source>
        <dbReference type="ARBA" id="ARBA00022801"/>
    </source>
</evidence>
<dbReference type="InterPro" id="IPR016130">
    <property type="entry name" value="Tyr_Pase_AS"/>
</dbReference>
<dbReference type="AlphaFoldDB" id="A0A9D3RRH3"/>
<evidence type="ECO:0000256" key="6">
    <source>
        <dbReference type="ARBA" id="ARBA00022792"/>
    </source>
</evidence>
<feature type="domain" description="Tyrosine specific protein phosphatases" evidence="15">
    <location>
        <begin position="85"/>
        <end position="143"/>
    </location>
</feature>
<dbReference type="InterPro" id="IPR000340">
    <property type="entry name" value="Dual-sp_phosphatase_cat-dom"/>
</dbReference>